<dbReference type="Gene3D" id="2.40.40.10">
    <property type="entry name" value="RlpA-like domain"/>
    <property type="match status" value="1"/>
</dbReference>
<evidence type="ECO:0000256" key="3">
    <source>
        <dbReference type="SAM" id="SignalP"/>
    </source>
</evidence>
<evidence type="ECO:0000256" key="2">
    <source>
        <dbReference type="SAM" id="MobiDB-lite"/>
    </source>
</evidence>
<dbReference type="EMBL" id="GL945475">
    <property type="protein sequence ID" value="EGO04109.1"/>
    <property type="molecule type" value="Genomic_DNA"/>
</dbReference>
<feature type="compositionally biased region" description="Low complexity" evidence="2">
    <location>
        <begin position="73"/>
        <end position="137"/>
    </location>
</feature>
<feature type="region of interest" description="Disordered" evidence="2">
    <location>
        <begin position="55"/>
        <end position="176"/>
    </location>
</feature>
<reference evidence="6" key="1">
    <citation type="journal article" date="2011" name="Science">
        <title>The plant cell wall-decomposing machinery underlies the functional diversity of forest fungi.</title>
        <authorList>
            <person name="Eastwood D.C."/>
            <person name="Floudas D."/>
            <person name="Binder M."/>
            <person name="Majcherczyk A."/>
            <person name="Schneider P."/>
            <person name="Aerts A."/>
            <person name="Asiegbu F.O."/>
            <person name="Baker S.E."/>
            <person name="Barry K."/>
            <person name="Bendiksby M."/>
            <person name="Blumentritt M."/>
            <person name="Coutinho P.M."/>
            <person name="Cullen D."/>
            <person name="de Vries R.P."/>
            <person name="Gathman A."/>
            <person name="Goodell B."/>
            <person name="Henrissat B."/>
            <person name="Ihrmark K."/>
            <person name="Kauserud H."/>
            <person name="Kohler A."/>
            <person name="LaButti K."/>
            <person name="Lapidus A."/>
            <person name="Lavin J.L."/>
            <person name="Lee Y.-H."/>
            <person name="Lindquist E."/>
            <person name="Lilly W."/>
            <person name="Lucas S."/>
            <person name="Morin E."/>
            <person name="Murat C."/>
            <person name="Oguiza J.A."/>
            <person name="Park J."/>
            <person name="Pisabarro A.G."/>
            <person name="Riley R."/>
            <person name="Rosling A."/>
            <person name="Salamov A."/>
            <person name="Schmidt O."/>
            <person name="Schmutz J."/>
            <person name="Skrede I."/>
            <person name="Stenlid J."/>
            <person name="Wiebenga A."/>
            <person name="Xie X."/>
            <person name="Kuees U."/>
            <person name="Hibbett D.S."/>
            <person name="Hoffmeister D."/>
            <person name="Hoegberg N."/>
            <person name="Martin F."/>
            <person name="Grigoriev I.V."/>
            <person name="Watkinson S.C."/>
        </authorList>
    </citation>
    <scope>NUCLEOTIDE SEQUENCE [LARGE SCALE GENOMIC DNA]</scope>
    <source>
        <strain evidence="6">strain S7.3</strain>
    </source>
</reference>
<feature type="chain" id="PRO_5003376571" description="RlpA-like protein double-psi beta-barrel domain-containing protein" evidence="3">
    <location>
        <begin position="20"/>
        <end position="285"/>
    </location>
</feature>
<dbReference type="InterPro" id="IPR051477">
    <property type="entry name" value="Expansin_CellWall"/>
</dbReference>
<organism evidence="6">
    <name type="scientific">Serpula lacrymans var. lacrymans (strain S7.3)</name>
    <name type="common">Dry rot fungus</name>
    <dbReference type="NCBI Taxonomy" id="936435"/>
    <lineage>
        <taxon>Eukaryota</taxon>
        <taxon>Fungi</taxon>
        <taxon>Dikarya</taxon>
        <taxon>Basidiomycota</taxon>
        <taxon>Agaricomycotina</taxon>
        <taxon>Agaricomycetes</taxon>
        <taxon>Agaricomycetidae</taxon>
        <taxon>Boletales</taxon>
        <taxon>Coniophorineae</taxon>
        <taxon>Serpulaceae</taxon>
        <taxon>Serpula</taxon>
    </lineage>
</organism>
<dbReference type="PANTHER" id="PTHR31836:SF28">
    <property type="entry name" value="SRCR DOMAIN-CONTAINING PROTEIN-RELATED"/>
    <property type="match status" value="1"/>
</dbReference>
<evidence type="ECO:0000259" key="4">
    <source>
        <dbReference type="Pfam" id="PF03330"/>
    </source>
</evidence>
<feature type="signal peptide" evidence="3">
    <location>
        <begin position="1"/>
        <end position="19"/>
    </location>
</feature>
<dbReference type="InterPro" id="IPR036908">
    <property type="entry name" value="RlpA-like_sf"/>
</dbReference>
<feature type="compositionally biased region" description="Pro residues" evidence="2">
    <location>
        <begin position="138"/>
        <end position="153"/>
    </location>
</feature>
<dbReference type="Pfam" id="PF03330">
    <property type="entry name" value="DPBB_1"/>
    <property type="match status" value="1"/>
</dbReference>
<sequence length="285" mass="29064">MSSFKKCLVLFYLALSATALTTPHFSRNAFNHHRAVAAHAQSPAPVVDQAIAIPAQASSSGRRKRSLNKRCVARSSSSSSSSSTSASPAPSSSVAPINVAPSPSIASSSSSVAAPTTSSPVAQPTSSPAPAPQTTSTPAPPPPTTTSTPPPPATTATPTSSAAPVQTSAGEPSFLIGTQTGEGTYYATGLGACGITNTDTDYIAAVSHLLFDVFPGYNGVNPNDNPVCNQKVTANYQGKSVTVTITDRCTGCAITDLDFSPSAFSQLADQSIGRIDGMTWVWDSI</sequence>
<dbReference type="OMA" id="WETVTDI"/>
<feature type="compositionally biased region" description="Low complexity" evidence="2">
    <location>
        <begin position="154"/>
        <end position="169"/>
    </location>
</feature>
<protein>
    <recommendedName>
        <fullName evidence="4">RlpA-like protein double-psi beta-barrel domain-containing protein</fullName>
    </recommendedName>
</protein>
<dbReference type="Proteomes" id="UP000008063">
    <property type="component" value="Unassembled WGS sequence"/>
</dbReference>
<dbReference type="STRING" id="936435.F8PJH1"/>
<dbReference type="PANTHER" id="PTHR31836">
    <property type="match status" value="1"/>
</dbReference>
<dbReference type="InParanoid" id="F8PJH1"/>
<dbReference type="AlphaFoldDB" id="F8PJH1"/>
<feature type="domain" description="RlpA-like protein double-psi beta-barrel" evidence="4">
    <location>
        <begin position="179"/>
        <end position="276"/>
    </location>
</feature>
<proteinExistence type="predicted"/>
<dbReference type="OrthoDB" id="623670at2759"/>
<evidence type="ECO:0000256" key="1">
    <source>
        <dbReference type="ARBA" id="ARBA00022729"/>
    </source>
</evidence>
<name>F8PJH1_SERL3</name>
<accession>F8PJH1</accession>
<evidence type="ECO:0000313" key="5">
    <source>
        <dbReference type="EMBL" id="EGO04109.1"/>
    </source>
</evidence>
<dbReference type="HOGENOM" id="CLU_047639_2_0_1"/>
<evidence type="ECO:0000313" key="6">
    <source>
        <dbReference type="Proteomes" id="UP000008063"/>
    </source>
</evidence>
<keyword evidence="6" id="KW-1185">Reference proteome</keyword>
<gene>
    <name evidence="5" type="ORF">SERLA73DRAFT_175870</name>
</gene>
<feature type="compositionally biased region" description="Basic residues" evidence="2">
    <location>
        <begin position="61"/>
        <end position="72"/>
    </location>
</feature>
<dbReference type="SUPFAM" id="SSF50685">
    <property type="entry name" value="Barwin-like endoglucanases"/>
    <property type="match status" value="1"/>
</dbReference>
<keyword evidence="1 3" id="KW-0732">Signal</keyword>
<dbReference type="CDD" id="cd22191">
    <property type="entry name" value="DPBB_RlpA_EXP_N-like"/>
    <property type="match status" value="1"/>
</dbReference>
<dbReference type="InterPro" id="IPR009009">
    <property type="entry name" value="RlpA-like_DPBB"/>
</dbReference>